<dbReference type="InterPro" id="IPR036250">
    <property type="entry name" value="AcylCo_DH-like_C"/>
</dbReference>
<dbReference type="Gene3D" id="1.10.540.10">
    <property type="entry name" value="Acyl-CoA dehydrogenase/oxidase, N-terminal domain"/>
    <property type="match status" value="1"/>
</dbReference>
<evidence type="ECO:0000256" key="6">
    <source>
        <dbReference type="RuleBase" id="RU362125"/>
    </source>
</evidence>
<dbReference type="Pfam" id="PF02771">
    <property type="entry name" value="Acyl-CoA_dh_N"/>
    <property type="match status" value="1"/>
</dbReference>
<dbReference type="Gene3D" id="2.40.110.10">
    <property type="entry name" value="Butyryl-CoA Dehydrogenase, subunit A, domain 2"/>
    <property type="match status" value="1"/>
</dbReference>
<dbReference type="SUPFAM" id="SSF56645">
    <property type="entry name" value="Acyl-CoA dehydrogenase NM domain-like"/>
    <property type="match status" value="1"/>
</dbReference>
<evidence type="ECO:0000256" key="1">
    <source>
        <dbReference type="ARBA" id="ARBA00001974"/>
    </source>
</evidence>
<gene>
    <name evidence="11" type="ORF">ETD83_31750</name>
</gene>
<dbReference type="GO" id="GO:0005886">
    <property type="term" value="C:plasma membrane"/>
    <property type="evidence" value="ECO:0007669"/>
    <property type="project" value="TreeGrafter"/>
</dbReference>
<dbReference type="RefSeq" id="WP_138648898.1">
    <property type="nucleotide sequence ID" value="NZ_VCKW01000224.1"/>
</dbReference>
<proteinExistence type="inferred from homology"/>
<comment type="similarity">
    <text evidence="2 6">Belongs to the acyl-CoA dehydrogenase family.</text>
</comment>
<dbReference type="Proteomes" id="UP000309174">
    <property type="component" value="Unassembled WGS sequence"/>
</dbReference>
<comment type="cofactor">
    <cofactor evidence="1 6">
        <name>FAD</name>
        <dbReference type="ChEBI" id="CHEBI:57692"/>
    </cofactor>
</comment>
<evidence type="ECO:0000313" key="11">
    <source>
        <dbReference type="EMBL" id="TMQ91262.1"/>
    </source>
</evidence>
<protein>
    <submittedName>
        <fullName evidence="11">Acyl-CoA dehydrogenase</fullName>
    </submittedName>
</protein>
<keyword evidence="12" id="KW-1185">Reference proteome</keyword>
<dbReference type="InterPro" id="IPR006091">
    <property type="entry name" value="Acyl-CoA_Oxase/DH_mid-dom"/>
</dbReference>
<dbReference type="GO" id="GO:0016627">
    <property type="term" value="F:oxidoreductase activity, acting on the CH-CH group of donors"/>
    <property type="evidence" value="ECO:0007669"/>
    <property type="project" value="InterPro"/>
</dbReference>
<organism evidence="11 12">
    <name type="scientific">Actinomadura soli</name>
    <dbReference type="NCBI Taxonomy" id="2508997"/>
    <lineage>
        <taxon>Bacteria</taxon>
        <taxon>Bacillati</taxon>
        <taxon>Actinomycetota</taxon>
        <taxon>Actinomycetes</taxon>
        <taxon>Streptosporangiales</taxon>
        <taxon>Thermomonosporaceae</taxon>
        <taxon>Actinomadura</taxon>
    </lineage>
</organism>
<dbReference type="InterPro" id="IPR009075">
    <property type="entry name" value="AcylCo_DH/oxidase_C"/>
</dbReference>
<dbReference type="InterPro" id="IPR037069">
    <property type="entry name" value="AcylCoA_DH/ox_N_sf"/>
</dbReference>
<keyword evidence="5 6" id="KW-0560">Oxidoreductase</keyword>
<dbReference type="Pfam" id="PF00441">
    <property type="entry name" value="Acyl-CoA_dh_1"/>
    <property type="match status" value="2"/>
</dbReference>
<evidence type="ECO:0000256" key="4">
    <source>
        <dbReference type="ARBA" id="ARBA00022827"/>
    </source>
</evidence>
<dbReference type="AlphaFoldDB" id="A0A5C4J348"/>
<evidence type="ECO:0000256" key="3">
    <source>
        <dbReference type="ARBA" id="ARBA00022630"/>
    </source>
</evidence>
<accession>A0A5C4J348</accession>
<evidence type="ECO:0000313" key="12">
    <source>
        <dbReference type="Proteomes" id="UP000309174"/>
    </source>
</evidence>
<reference evidence="11 12" key="1">
    <citation type="submission" date="2019-05" db="EMBL/GenBank/DDBJ databases">
        <title>Draft genome sequence of Actinomadura sp. 14C53.</title>
        <authorList>
            <person name="Saricaoglu S."/>
            <person name="Isik K."/>
        </authorList>
    </citation>
    <scope>NUCLEOTIDE SEQUENCE [LARGE SCALE GENOMIC DNA]</scope>
    <source>
        <strain evidence="11 12">14C53</strain>
    </source>
</reference>
<evidence type="ECO:0000259" key="8">
    <source>
        <dbReference type="Pfam" id="PF00441"/>
    </source>
</evidence>
<evidence type="ECO:0000256" key="5">
    <source>
        <dbReference type="ARBA" id="ARBA00023002"/>
    </source>
</evidence>
<dbReference type="InterPro" id="IPR052161">
    <property type="entry name" value="Mycobact_Acyl-CoA_DH"/>
</dbReference>
<evidence type="ECO:0000259" key="9">
    <source>
        <dbReference type="Pfam" id="PF02770"/>
    </source>
</evidence>
<feature type="domain" description="Acyl-CoA dehydrogenase/oxidase N-terminal" evidence="10">
    <location>
        <begin position="5"/>
        <end position="124"/>
    </location>
</feature>
<feature type="compositionally biased region" description="Polar residues" evidence="7">
    <location>
        <begin position="317"/>
        <end position="346"/>
    </location>
</feature>
<dbReference type="InterPro" id="IPR013786">
    <property type="entry name" value="AcylCoA_DH/ox_N"/>
</dbReference>
<feature type="domain" description="Acyl-CoA dehydrogenase/oxidase C-terminal" evidence="8">
    <location>
        <begin position="341"/>
        <end position="414"/>
    </location>
</feature>
<name>A0A5C4J348_9ACTN</name>
<dbReference type="GO" id="GO:0050660">
    <property type="term" value="F:flavin adenine dinucleotide binding"/>
    <property type="evidence" value="ECO:0007669"/>
    <property type="project" value="InterPro"/>
</dbReference>
<dbReference type="OrthoDB" id="3778631at2"/>
<dbReference type="InterPro" id="IPR046373">
    <property type="entry name" value="Acyl-CoA_Oxase/DH_mid-dom_sf"/>
</dbReference>
<feature type="domain" description="Acyl-CoA oxidase/dehydrogenase middle" evidence="9">
    <location>
        <begin position="129"/>
        <end position="221"/>
    </location>
</feature>
<feature type="region of interest" description="Disordered" evidence="7">
    <location>
        <begin position="312"/>
        <end position="346"/>
    </location>
</feature>
<comment type="caution">
    <text evidence="11">The sequence shown here is derived from an EMBL/GenBank/DDBJ whole genome shotgun (WGS) entry which is preliminary data.</text>
</comment>
<keyword evidence="3 6" id="KW-0285">Flavoprotein</keyword>
<dbReference type="PANTHER" id="PTHR43292">
    <property type="entry name" value="ACYL-COA DEHYDROGENASE"/>
    <property type="match status" value="1"/>
</dbReference>
<dbReference type="PANTHER" id="PTHR43292:SF3">
    <property type="entry name" value="ACYL-COA DEHYDROGENASE FADE29"/>
    <property type="match status" value="1"/>
</dbReference>
<dbReference type="InterPro" id="IPR009100">
    <property type="entry name" value="AcylCoA_DH/oxidase_NM_dom_sf"/>
</dbReference>
<keyword evidence="4 6" id="KW-0274">FAD</keyword>
<dbReference type="Pfam" id="PF02770">
    <property type="entry name" value="Acyl-CoA_dh_M"/>
    <property type="match status" value="1"/>
</dbReference>
<evidence type="ECO:0000256" key="2">
    <source>
        <dbReference type="ARBA" id="ARBA00009347"/>
    </source>
</evidence>
<evidence type="ECO:0000256" key="7">
    <source>
        <dbReference type="SAM" id="MobiDB-lite"/>
    </source>
</evidence>
<sequence length="428" mass="46414">MENETPADRAFRAAVRDWLRANLAGGFAHARGLGGPGREHEAFEERLAWERHMAAAGWTCVGWPEEHGGRGATVEQQVIFNEEYALAGGPARVGHIGENLLGPTIIAFGSAGQRARFLPPIVAVEELWCQGYSEPDAGSDLANVQTRAELDGGHWVINGQKVWTSLALESDWCFAVCRTEPGSSRHHGLSYLLVPMRQDGVDIRPIVQLTGTSEFNEVFFDGARTDAANIVGAPGEGWKIAMATLGFERGVATLGQQVGFRREFDGVADLARRTGALDDPLLRDRLTRAYMGLEIMRLNALRTMAGVAAGAPGRASNGGTTLHTPRNGRASSGGTTPHTPRNDAESSISKLVWSTWHRELGELAMDILGAAGLIADGEPYDLNDWQRLFLFSRADTIYAGSNEIQRNIIAERVLGLPREPAASREARE</sequence>
<evidence type="ECO:0000259" key="10">
    <source>
        <dbReference type="Pfam" id="PF02771"/>
    </source>
</evidence>
<dbReference type="EMBL" id="VCKW01000224">
    <property type="protein sequence ID" value="TMQ91262.1"/>
    <property type="molecule type" value="Genomic_DNA"/>
</dbReference>
<dbReference type="Gene3D" id="1.20.140.10">
    <property type="entry name" value="Butyryl-CoA Dehydrogenase, subunit A, domain 3"/>
    <property type="match status" value="1"/>
</dbReference>
<dbReference type="SUPFAM" id="SSF47203">
    <property type="entry name" value="Acyl-CoA dehydrogenase C-terminal domain-like"/>
    <property type="match status" value="1"/>
</dbReference>
<feature type="domain" description="Acyl-CoA dehydrogenase/oxidase C-terminal" evidence="8">
    <location>
        <begin position="235"/>
        <end position="314"/>
    </location>
</feature>